<dbReference type="GeneID" id="28963567"/>
<dbReference type="Proteomes" id="UP000009097">
    <property type="component" value="Unassembled WGS sequence"/>
</dbReference>
<proteinExistence type="predicted"/>
<evidence type="ECO:0000313" key="3">
    <source>
        <dbReference type="Proteomes" id="UP000009097"/>
    </source>
</evidence>
<protein>
    <submittedName>
        <fullName evidence="2">Uncharacterized protein</fullName>
    </submittedName>
</protein>
<feature type="region of interest" description="Disordered" evidence="1">
    <location>
        <begin position="1"/>
        <end position="22"/>
    </location>
</feature>
<dbReference type="AlphaFoldDB" id="A0A0J9WW27"/>
<accession>A0A0J9WW27</accession>
<evidence type="ECO:0000313" key="2">
    <source>
        <dbReference type="EMBL" id="KNB20552.1"/>
    </source>
</evidence>
<sequence length="114" mass="12938">MALSSRPLLTPDHSPPRAFTAASTPCRALQQLARRVSCPTMQGKNSERMLSHSSRCGCSEGDYTNYHNHLSNIPDVALNDLVSFYQRPRNSLRRQRLHNTPSQHTSRTFLFLVE</sequence>
<dbReference type="KEGG" id="fox:FOXG_22861"/>
<organism evidence="2 3">
    <name type="scientific">Fusarium oxysporum f. sp. lycopersici (strain 4287 / CBS 123668 / FGSC 9935 / NRRL 34936)</name>
    <name type="common">Fusarium vascular wilt of tomato</name>
    <dbReference type="NCBI Taxonomy" id="426428"/>
    <lineage>
        <taxon>Eukaryota</taxon>
        <taxon>Fungi</taxon>
        <taxon>Dikarya</taxon>
        <taxon>Ascomycota</taxon>
        <taxon>Pezizomycotina</taxon>
        <taxon>Sordariomycetes</taxon>
        <taxon>Hypocreomycetidae</taxon>
        <taxon>Hypocreales</taxon>
        <taxon>Nectriaceae</taxon>
        <taxon>Fusarium</taxon>
        <taxon>Fusarium oxysporum species complex</taxon>
    </lineage>
</organism>
<evidence type="ECO:0000256" key="1">
    <source>
        <dbReference type="SAM" id="MobiDB-lite"/>
    </source>
</evidence>
<dbReference type="EMBL" id="DS231749">
    <property type="protein sequence ID" value="KNB20552.1"/>
    <property type="molecule type" value="Genomic_DNA"/>
</dbReference>
<gene>
    <name evidence="2" type="ORF">FOXG_22861</name>
</gene>
<dbReference type="RefSeq" id="XP_018258597.1">
    <property type="nucleotide sequence ID" value="XM_018403283.1"/>
</dbReference>
<name>A0A0J9WW27_FUSO4</name>
<dbReference type="VEuPathDB" id="FungiDB:FOXG_22861"/>
<reference evidence="2" key="2">
    <citation type="journal article" date="2010" name="Nature">
        <title>Comparative genomics reveals mobile pathogenicity chromosomes in Fusarium.</title>
        <authorList>
            <person name="Ma L.J."/>
            <person name="van der Does H.C."/>
            <person name="Borkovich K.A."/>
            <person name="Coleman J.J."/>
            <person name="Daboussi M.J."/>
            <person name="Di Pietro A."/>
            <person name="Dufresne M."/>
            <person name="Freitag M."/>
            <person name="Grabherr M."/>
            <person name="Henrissat B."/>
            <person name="Houterman P.M."/>
            <person name="Kang S."/>
            <person name="Shim W.B."/>
            <person name="Woloshuk C."/>
            <person name="Xie X."/>
            <person name="Xu J.R."/>
            <person name="Antoniw J."/>
            <person name="Baker S.E."/>
            <person name="Bluhm B.H."/>
            <person name="Breakspear A."/>
            <person name="Brown D.W."/>
            <person name="Butchko R.A."/>
            <person name="Chapman S."/>
            <person name="Coulson R."/>
            <person name="Coutinho P.M."/>
            <person name="Danchin E.G."/>
            <person name="Diener A."/>
            <person name="Gale L.R."/>
            <person name="Gardiner D.M."/>
            <person name="Goff S."/>
            <person name="Hammond-Kosack K.E."/>
            <person name="Hilburn K."/>
            <person name="Hua-Van A."/>
            <person name="Jonkers W."/>
            <person name="Kazan K."/>
            <person name="Kodira C.D."/>
            <person name="Koehrsen M."/>
            <person name="Kumar L."/>
            <person name="Lee Y.H."/>
            <person name="Li L."/>
            <person name="Manners J.M."/>
            <person name="Miranda-Saavedra D."/>
            <person name="Mukherjee M."/>
            <person name="Park G."/>
            <person name="Park J."/>
            <person name="Park S.Y."/>
            <person name="Proctor R.H."/>
            <person name="Regev A."/>
            <person name="Ruiz-Roldan M.C."/>
            <person name="Sain D."/>
            <person name="Sakthikumar S."/>
            <person name="Sykes S."/>
            <person name="Schwartz D.C."/>
            <person name="Turgeon B.G."/>
            <person name="Wapinski I."/>
            <person name="Yoder O."/>
            <person name="Young S."/>
            <person name="Zeng Q."/>
            <person name="Zhou S."/>
            <person name="Galagan J."/>
            <person name="Cuomo C.A."/>
            <person name="Kistler H.C."/>
            <person name="Rep M."/>
        </authorList>
    </citation>
    <scope>NUCLEOTIDE SEQUENCE [LARGE SCALE GENOMIC DNA]</scope>
    <source>
        <strain evidence="2">4287</strain>
    </source>
</reference>
<reference evidence="2" key="1">
    <citation type="submission" date="2007-04" db="EMBL/GenBank/DDBJ databases">
        <authorList>
            <consortium name="The Broad Institute Genome Sequencing Platform"/>
            <person name="Birren B."/>
            <person name="Lander E."/>
            <person name="Galagan J."/>
            <person name="Nusbaum C."/>
            <person name="Devon K."/>
            <person name="Ma L.-J."/>
            <person name="Jaffe D."/>
            <person name="Butler J."/>
            <person name="Alvarez P."/>
            <person name="Gnerre S."/>
            <person name="Grabherr M."/>
            <person name="Kleber M."/>
            <person name="Mauceli E."/>
            <person name="Brockman W."/>
            <person name="MacCallum I.A."/>
            <person name="Young S."/>
            <person name="LaButti K."/>
            <person name="DeCaprio D."/>
            <person name="Crawford M."/>
            <person name="Koehrsen M."/>
            <person name="Engels R."/>
            <person name="Montgomery P."/>
            <person name="Pearson M."/>
            <person name="Howarth C."/>
            <person name="Larson L."/>
            <person name="White J."/>
            <person name="O'Leary S."/>
            <person name="Kodira C."/>
            <person name="Zeng Q."/>
            <person name="Yandava C."/>
            <person name="Alvarado L."/>
            <person name="Kistler C."/>
            <person name="Shim W.-B."/>
            <person name="Kang S."/>
            <person name="Woloshuk C."/>
        </authorList>
    </citation>
    <scope>NUCLEOTIDE SEQUENCE</scope>
    <source>
        <strain evidence="2">4287</strain>
    </source>
</reference>